<organism evidence="1 2">
    <name type="scientific">Bifidobacterium callitrichidarum</name>
    <dbReference type="NCBI Taxonomy" id="2052941"/>
    <lineage>
        <taxon>Bacteria</taxon>
        <taxon>Bacillati</taxon>
        <taxon>Actinomycetota</taxon>
        <taxon>Actinomycetes</taxon>
        <taxon>Bifidobacteriales</taxon>
        <taxon>Bifidobacteriaceae</taxon>
        <taxon>Bifidobacterium</taxon>
    </lineage>
</organism>
<protein>
    <submittedName>
        <fullName evidence="1">Uncharacterized protein</fullName>
    </submittedName>
</protein>
<accession>A0A2U2N750</accession>
<keyword evidence="2" id="KW-1185">Reference proteome</keyword>
<dbReference type="OrthoDB" id="9946436at2"/>
<dbReference type="EMBL" id="QFFM01000014">
    <property type="protein sequence ID" value="PWG65021.1"/>
    <property type="molecule type" value="Genomic_DNA"/>
</dbReference>
<proteinExistence type="predicted"/>
<sequence>MAVFTKESHNHFDVDTFGDVNEGFSFGFSISVDGDYFTVSGMSMAELLDINKAIARAIGGVRRQLRGVRA</sequence>
<comment type="caution">
    <text evidence="1">The sequence shown here is derived from an EMBL/GenBank/DDBJ whole genome shotgun (WGS) entry which is preliminary data.</text>
</comment>
<reference evidence="1 2" key="1">
    <citation type="journal article" date="2018" name="Int. J. Syst. Evol. Microbiol.">
        <title>Bifidobacterium callitrichidarum sp. nov. from the faeces of the emperor tamarin (Saguinus imperator).</title>
        <authorList>
            <person name="Modesto M."/>
            <person name="Michelini S."/>
            <person name="Sansosti M.C."/>
            <person name="De Filippo C."/>
            <person name="Cavalieri D."/>
            <person name="Qvirist L."/>
            <person name="Andlid T."/>
            <person name="Spiezio C."/>
            <person name="Sandri C."/>
            <person name="Pascarelli S."/>
            <person name="Sgorbati B."/>
            <person name="Mattarelli P."/>
        </authorList>
    </citation>
    <scope>NUCLEOTIDE SEQUENCE [LARGE SCALE GENOMIC DNA]</scope>
    <source>
        <strain evidence="1 2">TRI 5</strain>
    </source>
</reference>
<dbReference type="Proteomes" id="UP000245876">
    <property type="component" value="Unassembled WGS sequence"/>
</dbReference>
<evidence type="ECO:0000313" key="2">
    <source>
        <dbReference type="Proteomes" id="UP000245876"/>
    </source>
</evidence>
<gene>
    <name evidence="1" type="ORF">DF196_07710</name>
</gene>
<dbReference type="AlphaFoldDB" id="A0A2U2N750"/>
<evidence type="ECO:0000313" key="1">
    <source>
        <dbReference type="EMBL" id="PWG65021.1"/>
    </source>
</evidence>
<dbReference type="RefSeq" id="WP_109057273.1">
    <property type="nucleotide sequence ID" value="NZ_QFFM01000014.1"/>
</dbReference>
<name>A0A2U2N750_9BIFI</name>